<keyword evidence="4" id="KW-1185">Reference proteome</keyword>
<dbReference type="PROSITE" id="PS51371">
    <property type="entry name" value="CBS"/>
    <property type="match status" value="1"/>
</dbReference>
<dbReference type="Pfam" id="PF00571">
    <property type="entry name" value="CBS"/>
    <property type="match status" value="1"/>
</dbReference>
<dbReference type="Gene3D" id="3.90.550.10">
    <property type="entry name" value="Spore Coat Polysaccharide Biosynthesis Protein SpsA, Chain A"/>
    <property type="match status" value="1"/>
</dbReference>
<dbReference type="Pfam" id="PF00483">
    <property type="entry name" value="NTP_transferase"/>
    <property type="match status" value="1"/>
</dbReference>
<proteinExistence type="predicted"/>
<gene>
    <name evidence="3" type="ORF">OM074_09215</name>
</gene>
<dbReference type="InterPro" id="IPR005835">
    <property type="entry name" value="NTP_transferase_dom"/>
</dbReference>
<protein>
    <submittedName>
        <fullName evidence="3">Nucleotidyltransferase family protein</fullName>
    </submittedName>
</protein>
<evidence type="ECO:0000259" key="2">
    <source>
        <dbReference type="PROSITE" id="PS51371"/>
    </source>
</evidence>
<dbReference type="Proteomes" id="UP001207408">
    <property type="component" value="Unassembled WGS sequence"/>
</dbReference>
<dbReference type="AlphaFoldDB" id="A0AAE3SJK0"/>
<reference evidence="3" key="1">
    <citation type="submission" date="2022-10" db="EMBL/GenBank/DDBJ databases">
        <authorList>
            <person name="Yu W.X."/>
        </authorList>
    </citation>
    <scope>NUCLEOTIDE SEQUENCE</scope>
    <source>
        <strain evidence="3">D04</strain>
    </source>
</reference>
<organism evidence="3 4">
    <name type="scientific">Plebeiibacterium marinum</name>
    <dbReference type="NCBI Taxonomy" id="2992111"/>
    <lineage>
        <taxon>Bacteria</taxon>
        <taxon>Pseudomonadati</taxon>
        <taxon>Bacteroidota</taxon>
        <taxon>Bacteroidia</taxon>
        <taxon>Marinilabiliales</taxon>
        <taxon>Marinilabiliaceae</taxon>
        <taxon>Plebeiibacterium</taxon>
    </lineage>
</organism>
<dbReference type="InterPro" id="IPR029044">
    <property type="entry name" value="Nucleotide-diphossugar_trans"/>
</dbReference>
<sequence length="349" mass="39464">MKDFQKYIINQGDNILKAFELLNNVPEALTLFVVKDNNKMVGTLTDGDIRRAFLKGKSTNDKVCDFMKSSFHALHQDINPIQINEIKKLGIHLLPILNNDGCIRKVIDLNKKQTVLPIDAVIMAGGKGERLRPLTNNTPKPMLPLGNKPIIEHNIDRLISYGIENIYISVNYLADQIKDYFGDGSSKGINIKYLEEEQFLGTIGSVSMVSEFANPYVLVMNSDLFTDVDLEDLWINMVEEKANLSVASISYTVNIPFAIMTREGGRITGLKEKPSNTHYANAGIYLMKTKECYRIPKDSFYNATDLIENIIETGGKVIDNPITGYWIDIGRHEEYNKAQEIIKHLKQNF</sequence>
<feature type="domain" description="CBS" evidence="2">
    <location>
        <begin position="1"/>
        <end position="59"/>
    </location>
</feature>
<accession>A0AAE3SJK0</accession>
<name>A0AAE3SJK0_9BACT</name>
<evidence type="ECO:0000313" key="3">
    <source>
        <dbReference type="EMBL" id="MCW3805807.1"/>
    </source>
</evidence>
<comment type="caution">
    <text evidence="3">The sequence shown here is derived from an EMBL/GenBank/DDBJ whole genome shotgun (WGS) entry which is preliminary data.</text>
</comment>
<evidence type="ECO:0000313" key="4">
    <source>
        <dbReference type="Proteomes" id="UP001207408"/>
    </source>
</evidence>
<evidence type="ECO:0000256" key="1">
    <source>
        <dbReference type="PROSITE-ProRule" id="PRU00703"/>
    </source>
</evidence>
<dbReference type="InterPro" id="IPR000644">
    <property type="entry name" value="CBS_dom"/>
</dbReference>
<dbReference type="InterPro" id="IPR050486">
    <property type="entry name" value="Mannose-1P_guanyltransferase"/>
</dbReference>
<dbReference type="InterPro" id="IPR046342">
    <property type="entry name" value="CBS_dom_sf"/>
</dbReference>
<dbReference type="EMBL" id="JAPDPI010000016">
    <property type="protein sequence ID" value="MCW3805807.1"/>
    <property type="molecule type" value="Genomic_DNA"/>
</dbReference>
<dbReference type="RefSeq" id="WP_301199173.1">
    <property type="nucleotide sequence ID" value="NZ_JAPDPI010000016.1"/>
</dbReference>
<dbReference type="Gene3D" id="3.10.580.10">
    <property type="entry name" value="CBS-domain"/>
    <property type="match status" value="1"/>
</dbReference>
<keyword evidence="1" id="KW-0129">CBS domain</keyword>
<dbReference type="CDD" id="cd06426">
    <property type="entry name" value="NTP_transferase_like_2"/>
    <property type="match status" value="1"/>
</dbReference>
<dbReference type="SUPFAM" id="SSF53448">
    <property type="entry name" value="Nucleotide-diphospho-sugar transferases"/>
    <property type="match status" value="1"/>
</dbReference>
<dbReference type="PANTHER" id="PTHR22572">
    <property type="entry name" value="SUGAR-1-PHOSPHATE GUANYL TRANSFERASE"/>
    <property type="match status" value="1"/>
</dbReference>